<evidence type="ECO:0000313" key="10">
    <source>
        <dbReference type="EMBL" id="PWI32188.1"/>
    </source>
</evidence>
<dbReference type="OrthoDB" id="9786493at2"/>
<keyword evidence="7" id="KW-0129">CBS domain</keyword>
<dbReference type="PANTHER" id="PTHR30520">
    <property type="entry name" value="FORMATE TRANSPORTER-RELATED"/>
    <property type="match status" value="1"/>
</dbReference>
<dbReference type="SUPFAM" id="SSF54631">
    <property type="entry name" value="CBS-domain pair"/>
    <property type="match status" value="1"/>
</dbReference>
<protein>
    <recommendedName>
        <fullName evidence="6">Formate transporter FocA</fullName>
    </recommendedName>
</protein>
<evidence type="ECO:0000256" key="7">
    <source>
        <dbReference type="PROSITE-ProRule" id="PRU00703"/>
    </source>
</evidence>
<dbReference type="InterPro" id="IPR000644">
    <property type="entry name" value="CBS_dom"/>
</dbReference>
<evidence type="ECO:0000256" key="1">
    <source>
        <dbReference type="ARBA" id="ARBA00004141"/>
    </source>
</evidence>
<sequence>MSAPNSIAAREFFSPKEMMTEAEQYARYKAEKPTSMTIGLAIMAGMFIGIAFLFYITVTTGNGSESWGLSHFAGGLAFSLGLILVVLCGAELFTSSVLTSIAYANREISFKKMLTIWGKVYVGNFIGASFMVFIVSVAALYQSGHGEWGLNALNIAQHKLHHTTAQAFALGVLCNLLVCLAIWLTFSTGNALAKAFMVILPVAMFVSTGFEHSVANMFMVPLGIVIQNTAPESFWQAVGATPAQYADLNVSHFITANLIPVTLGNIVGGGVLVGLANWAIFSRPHLKTSSTAPITQTVTTSSDKETTMSTNIQVKDMMIQPAFSLRADMPTALALDALIDRNLQGAPVTDVQGRLVGFFSMHDIMVDLWCQDYLPAEGQKVVDLMNRDVIAIDANDSLVNVAEFLCIDKEQLYPVTDMAIAIRLNNLSVEERAKSMKINKPHSLPVLDNGELVGIISRFQVAKALRSVYGERLDVVEAEADKVTA</sequence>
<feature type="transmembrane region" description="Helical" evidence="8">
    <location>
        <begin position="76"/>
        <end position="104"/>
    </location>
</feature>
<evidence type="ECO:0000256" key="4">
    <source>
        <dbReference type="ARBA" id="ARBA00023136"/>
    </source>
</evidence>
<dbReference type="GO" id="GO:0005886">
    <property type="term" value="C:plasma membrane"/>
    <property type="evidence" value="ECO:0007669"/>
    <property type="project" value="UniProtKB-UniRule"/>
</dbReference>
<dbReference type="Gene3D" id="1.20.1080.10">
    <property type="entry name" value="Glycerol uptake facilitator protein"/>
    <property type="match status" value="1"/>
</dbReference>
<dbReference type="PROSITE" id="PS51371">
    <property type="entry name" value="CBS"/>
    <property type="match status" value="2"/>
</dbReference>
<feature type="transmembrane region" description="Helical" evidence="8">
    <location>
        <begin position="191"/>
        <end position="210"/>
    </location>
</feature>
<accession>A0A2U3B5W1</accession>
<dbReference type="NCBIfam" id="TIGR00790">
    <property type="entry name" value="fnt"/>
    <property type="match status" value="1"/>
</dbReference>
<organism evidence="10 11">
    <name type="scientific">Vibrio albus</name>
    <dbReference type="NCBI Taxonomy" id="2200953"/>
    <lineage>
        <taxon>Bacteria</taxon>
        <taxon>Pseudomonadati</taxon>
        <taxon>Pseudomonadota</taxon>
        <taxon>Gammaproteobacteria</taxon>
        <taxon>Vibrionales</taxon>
        <taxon>Vibrionaceae</taxon>
        <taxon>Vibrio</taxon>
    </lineage>
</organism>
<evidence type="ECO:0000313" key="11">
    <source>
        <dbReference type="Proteomes" id="UP000245362"/>
    </source>
</evidence>
<feature type="domain" description="CBS" evidence="9">
    <location>
        <begin position="415"/>
        <end position="475"/>
    </location>
</feature>
<feature type="transmembrane region" description="Helical" evidence="8">
    <location>
        <begin position="164"/>
        <end position="184"/>
    </location>
</feature>
<comment type="subcellular location">
    <subcellularLocation>
        <location evidence="1">Membrane</location>
        <topology evidence="1">Multi-pass membrane protein</topology>
    </subcellularLocation>
</comment>
<dbReference type="InterPro" id="IPR023999">
    <property type="entry name" value="Formate_transptr_FocA"/>
</dbReference>
<dbReference type="InterPro" id="IPR023271">
    <property type="entry name" value="Aquaporin-like"/>
</dbReference>
<evidence type="ECO:0000256" key="8">
    <source>
        <dbReference type="SAM" id="Phobius"/>
    </source>
</evidence>
<dbReference type="InterPro" id="IPR024002">
    <property type="entry name" value="For/NO2_transpt_CS"/>
</dbReference>
<evidence type="ECO:0000259" key="9">
    <source>
        <dbReference type="PROSITE" id="PS51371"/>
    </source>
</evidence>
<evidence type="ECO:0000256" key="2">
    <source>
        <dbReference type="ARBA" id="ARBA00022692"/>
    </source>
</evidence>
<keyword evidence="4 8" id="KW-0472">Membrane</keyword>
<keyword evidence="3 8" id="KW-1133">Transmembrane helix</keyword>
<comment type="caution">
    <text evidence="10">The sequence shown here is derived from an EMBL/GenBank/DDBJ whole genome shotgun (WGS) entry which is preliminary data.</text>
</comment>
<feature type="transmembrane region" description="Helical" evidence="8">
    <location>
        <begin position="125"/>
        <end position="144"/>
    </location>
</feature>
<dbReference type="PROSITE" id="PS01005">
    <property type="entry name" value="FORMATE_NITRITE_TP_1"/>
    <property type="match status" value="1"/>
</dbReference>
<dbReference type="AlphaFoldDB" id="A0A2U3B5W1"/>
<evidence type="ECO:0000256" key="6">
    <source>
        <dbReference type="NCBIfam" id="TIGR04060"/>
    </source>
</evidence>
<dbReference type="Proteomes" id="UP000245362">
    <property type="component" value="Unassembled WGS sequence"/>
</dbReference>
<dbReference type="Gene3D" id="3.10.580.10">
    <property type="entry name" value="CBS-domain"/>
    <property type="match status" value="2"/>
</dbReference>
<gene>
    <name evidence="10" type="primary">focA</name>
    <name evidence="10" type="ORF">DI392_16030</name>
</gene>
<dbReference type="GO" id="GO:0015499">
    <property type="term" value="F:formate transmembrane transporter activity"/>
    <property type="evidence" value="ECO:0007669"/>
    <property type="project" value="UniProtKB-UniRule"/>
</dbReference>
<dbReference type="NCBIfam" id="TIGR04060">
    <property type="entry name" value="formate_focA"/>
    <property type="match status" value="1"/>
</dbReference>
<dbReference type="RefSeq" id="WP_109320712.1">
    <property type="nucleotide sequence ID" value="NZ_QFWT01000010.1"/>
</dbReference>
<dbReference type="EMBL" id="QFWT01000010">
    <property type="protein sequence ID" value="PWI32188.1"/>
    <property type="molecule type" value="Genomic_DNA"/>
</dbReference>
<dbReference type="SMART" id="SM00116">
    <property type="entry name" value="CBS"/>
    <property type="match status" value="2"/>
</dbReference>
<proteinExistence type="inferred from homology"/>
<dbReference type="Pfam" id="PF00571">
    <property type="entry name" value="CBS"/>
    <property type="match status" value="2"/>
</dbReference>
<feature type="transmembrane region" description="Helical" evidence="8">
    <location>
        <begin position="258"/>
        <end position="281"/>
    </location>
</feature>
<dbReference type="InterPro" id="IPR046342">
    <property type="entry name" value="CBS_dom_sf"/>
</dbReference>
<feature type="transmembrane region" description="Helical" evidence="8">
    <location>
        <begin position="37"/>
        <end position="56"/>
    </location>
</feature>
<reference evidence="10 11" key="1">
    <citation type="submission" date="2018-05" db="EMBL/GenBank/DDBJ databases">
        <title>Vibrio limimaris sp. nov., isolated from marine sediment.</title>
        <authorList>
            <person name="Li C.-M."/>
        </authorList>
    </citation>
    <scope>NUCLEOTIDE SEQUENCE [LARGE SCALE GENOMIC DNA]</scope>
    <source>
        <strain evidence="10 11">E4404</strain>
    </source>
</reference>
<evidence type="ECO:0000256" key="3">
    <source>
        <dbReference type="ARBA" id="ARBA00022989"/>
    </source>
</evidence>
<comment type="similarity">
    <text evidence="5">Belongs to the FNT transporter (TC 1.A.16) family.</text>
</comment>
<keyword evidence="2 8" id="KW-0812">Transmembrane</keyword>
<name>A0A2U3B5W1_9VIBR</name>
<keyword evidence="11" id="KW-1185">Reference proteome</keyword>
<feature type="domain" description="CBS" evidence="9">
    <location>
        <begin position="318"/>
        <end position="377"/>
    </location>
</feature>
<dbReference type="PANTHER" id="PTHR30520:SF6">
    <property type="entry name" value="FORMATE_NITRATE FAMILY TRANSPORTER (EUROFUNG)"/>
    <property type="match status" value="1"/>
</dbReference>
<dbReference type="InterPro" id="IPR000292">
    <property type="entry name" value="For/NO2_transpt"/>
</dbReference>
<dbReference type="Pfam" id="PF01226">
    <property type="entry name" value="Form_Nir_trans"/>
    <property type="match status" value="1"/>
</dbReference>
<dbReference type="PROSITE" id="PS01006">
    <property type="entry name" value="FORMATE_NITRITE_TP_2"/>
    <property type="match status" value="1"/>
</dbReference>
<evidence type="ECO:0000256" key="5">
    <source>
        <dbReference type="ARBA" id="ARBA00049660"/>
    </source>
</evidence>